<organism evidence="1 2">
    <name type="scientific">Trichinella nativa</name>
    <dbReference type="NCBI Taxonomy" id="6335"/>
    <lineage>
        <taxon>Eukaryota</taxon>
        <taxon>Metazoa</taxon>
        <taxon>Ecdysozoa</taxon>
        <taxon>Nematoda</taxon>
        <taxon>Enoplea</taxon>
        <taxon>Dorylaimia</taxon>
        <taxon>Trichinellida</taxon>
        <taxon>Trichinellidae</taxon>
        <taxon>Trichinella</taxon>
    </lineage>
</organism>
<dbReference type="Proteomes" id="UP000054721">
    <property type="component" value="Unassembled WGS sequence"/>
</dbReference>
<evidence type="ECO:0000313" key="2">
    <source>
        <dbReference type="Proteomes" id="UP000054721"/>
    </source>
</evidence>
<name>A0A0V1KI59_9BILA</name>
<keyword evidence="2" id="KW-1185">Reference proteome</keyword>
<accession>A0A0V1KI59</accession>
<comment type="caution">
    <text evidence="1">The sequence shown here is derived from an EMBL/GenBank/DDBJ whole genome shotgun (WGS) entry which is preliminary data.</text>
</comment>
<evidence type="ECO:0000313" key="1">
    <source>
        <dbReference type="EMBL" id="KRZ46750.1"/>
    </source>
</evidence>
<dbReference type="AlphaFoldDB" id="A0A0V1KI59"/>
<gene>
    <name evidence="1" type="ORF">T02_13834</name>
</gene>
<proteinExistence type="predicted"/>
<reference evidence="1 2" key="1">
    <citation type="submission" date="2015-05" db="EMBL/GenBank/DDBJ databases">
        <title>Evolution of Trichinella species and genotypes.</title>
        <authorList>
            <person name="Korhonen P.K."/>
            <person name="Edoardo P."/>
            <person name="Giuseppe L.R."/>
            <person name="Gasser R.B."/>
        </authorList>
    </citation>
    <scope>NUCLEOTIDE SEQUENCE [LARGE SCALE GENOMIC DNA]</scope>
    <source>
        <strain evidence="1">ISS10</strain>
    </source>
</reference>
<sequence>MVGPSTKQLTWFNNNGRSLVIFYCSPSLVV</sequence>
<protein>
    <submittedName>
        <fullName evidence="1">Uncharacterized protein</fullName>
    </submittedName>
</protein>
<dbReference type="EMBL" id="JYDW01002333">
    <property type="protein sequence ID" value="KRZ46750.1"/>
    <property type="molecule type" value="Genomic_DNA"/>
</dbReference>